<evidence type="ECO:0000313" key="3">
    <source>
        <dbReference type="Proteomes" id="UP001346869"/>
    </source>
</evidence>
<dbReference type="EMBL" id="JAUZQC010000021">
    <property type="protein sequence ID" value="KAK5852075.1"/>
    <property type="molecule type" value="Genomic_DNA"/>
</dbReference>
<reference evidence="2 3" key="2">
    <citation type="journal article" date="2023" name="Mol. Biol. Evol.">
        <title>Genomics of Secondarily Temperate Adaptation in the Only Non-Antarctic Icefish.</title>
        <authorList>
            <person name="Rivera-Colon A.G."/>
            <person name="Rayamajhi N."/>
            <person name="Minhas B.F."/>
            <person name="Madrigal G."/>
            <person name="Bilyk K.T."/>
            <person name="Yoon V."/>
            <person name="Hune M."/>
            <person name="Gregory S."/>
            <person name="Cheng C.H.C."/>
            <person name="Catchen J.M."/>
        </authorList>
    </citation>
    <scope>NUCLEOTIDE SEQUENCE [LARGE SCALE GENOMIC DNA]</scope>
    <source>
        <strain evidence="2">JMC-PN-2008</strain>
    </source>
</reference>
<organism evidence="2 3">
    <name type="scientific">Eleginops maclovinus</name>
    <name type="common">Patagonian blennie</name>
    <name type="synonym">Eleginus maclovinus</name>
    <dbReference type="NCBI Taxonomy" id="56733"/>
    <lineage>
        <taxon>Eukaryota</taxon>
        <taxon>Metazoa</taxon>
        <taxon>Chordata</taxon>
        <taxon>Craniata</taxon>
        <taxon>Vertebrata</taxon>
        <taxon>Euteleostomi</taxon>
        <taxon>Actinopterygii</taxon>
        <taxon>Neopterygii</taxon>
        <taxon>Teleostei</taxon>
        <taxon>Neoteleostei</taxon>
        <taxon>Acanthomorphata</taxon>
        <taxon>Eupercaria</taxon>
        <taxon>Perciformes</taxon>
        <taxon>Notothenioidei</taxon>
        <taxon>Eleginopidae</taxon>
        <taxon>Eleginops</taxon>
    </lineage>
</organism>
<keyword evidence="3" id="KW-1185">Reference proteome</keyword>
<dbReference type="Proteomes" id="UP001346869">
    <property type="component" value="Unassembled WGS sequence"/>
</dbReference>
<proteinExistence type="predicted"/>
<sequence>MPVQLAGEEPGRPTPEVATPQPSLQHRTQTPSSFKSLRHSHNEHTRAKRRMCEVAFLYPFRERAPVHFLYKSFSVNDCHSALSGTSHSTQQPAASSTTPH</sequence>
<protein>
    <submittedName>
        <fullName evidence="2">Uncharacterized protein</fullName>
    </submittedName>
</protein>
<comment type="caution">
    <text evidence="2">The sequence shown here is derived from an EMBL/GenBank/DDBJ whole genome shotgun (WGS) entry which is preliminary data.</text>
</comment>
<dbReference type="AlphaFoldDB" id="A0AAN7X0P3"/>
<name>A0AAN7X0P3_ELEMC</name>
<evidence type="ECO:0000256" key="1">
    <source>
        <dbReference type="SAM" id="MobiDB-lite"/>
    </source>
</evidence>
<gene>
    <name evidence="2" type="ORF">PBY51_023578</name>
</gene>
<evidence type="ECO:0000313" key="2">
    <source>
        <dbReference type="EMBL" id="KAK5852075.1"/>
    </source>
</evidence>
<feature type="compositionally biased region" description="Polar residues" evidence="1">
    <location>
        <begin position="20"/>
        <end position="35"/>
    </location>
</feature>
<reference evidence="2 3" key="1">
    <citation type="journal article" date="2023" name="Genes (Basel)">
        <title>Chromosome-Level Genome Assembly and Circadian Gene Repertoire of the Patagonia Blennie Eleginops maclovinus-The Closest Ancestral Proxy of Antarctic Cryonotothenioids.</title>
        <authorList>
            <person name="Cheng C.C."/>
            <person name="Rivera-Colon A.G."/>
            <person name="Minhas B.F."/>
            <person name="Wilson L."/>
            <person name="Rayamajhi N."/>
            <person name="Vargas-Chacoff L."/>
            <person name="Catchen J.M."/>
        </authorList>
    </citation>
    <scope>NUCLEOTIDE SEQUENCE [LARGE SCALE GENOMIC DNA]</scope>
    <source>
        <strain evidence="2">JMC-PN-2008</strain>
    </source>
</reference>
<feature type="region of interest" description="Disordered" evidence="1">
    <location>
        <begin position="80"/>
        <end position="100"/>
    </location>
</feature>
<accession>A0AAN7X0P3</accession>
<feature type="region of interest" description="Disordered" evidence="1">
    <location>
        <begin position="1"/>
        <end position="46"/>
    </location>
</feature>